<evidence type="ECO:0000256" key="1">
    <source>
        <dbReference type="SAM" id="SignalP"/>
    </source>
</evidence>
<accession>A0AAW5TV66</accession>
<name>A0AAW5TV66_9BACT</name>
<feature type="chain" id="PRO_5043711661" evidence="1">
    <location>
        <begin position="26"/>
        <end position="195"/>
    </location>
</feature>
<keyword evidence="1" id="KW-0732">Signal</keyword>
<reference evidence="2" key="1">
    <citation type="submission" date="2022-11" db="EMBL/GenBank/DDBJ databases">
        <title>Genomic repertoires linked with pathogenic potency of arthritogenic Prevotella copri isolated from the gut of rheumatoid arthritis patients.</title>
        <authorList>
            <person name="Nii T."/>
            <person name="Maeda Y."/>
            <person name="Motooka D."/>
            <person name="Naito M."/>
            <person name="Matsumoto Y."/>
            <person name="Ogawa T."/>
            <person name="Oguro-Igashira E."/>
            <person name="Kishikawa T."/>
            <person name="Yamashita M."/>
            <person name="Koizumi S."/>
            <person name="Kurakawa T."/>
            <person name="Okumura R."/>
            <person name="Kayama H."/>
            <person name="Murakami M."/>
            <person name="Sakaguchi T."/>
            <person name="Das B."/>
            <person name="Nakamura S."/>
            <person name="Okada Y."/>
            <person name="Kumanogoh A."/>
            <person name="Takeda K."/>
        </authorList>
    </citation>
    <scope>NUCLEOTIDE SEQUENCE</scope>
    <source>
        <strain evidence="2">N016-13</strain>
    </source>
</reference>
<dbReference type="Gene3D" id="2.40.128.130">
    <property type="entry name" value="Autotransporter beta-domain"/>
    <property type="match status" value="1"/>
</dbReference>
<dbReference type="EMBL" id="JAPDUS010000005">
    <property type="protein sequence ID" value="MCW4092839.1"/>
    <property type="molecule type" value="Genomic_DNA"/>
</dbReference>
<protein>
    <submittedName>
        <fullName evidence="2">DUF3575 domain-containing protein</fullName>
    </submittedName>
</protein>
<dbReference type="AlphaFoldDB" id="A0AAW5TV66"/>
<evidence type="ECO:0000313" key="3">
    <source>
        <dbReference type="Proteomes" id="UP001209074"/>
    </source>
</evidence>
<comment type="caution">
    <text evidence="2">The sequence shown here is derived from an EMBL/GenBank/DDBJ whole genome shotgun (WGS) entry which is preliminary data.</text>
</comment>
<gene>
    <name evidence="2" type="ORF">ONT05_04555</name>
</gene>
<dbReference type="InterPro" id="IPR021958">
    <property type="entry name" value="DUF3575"/>
</dbReference>
<organism evidence="2 3">
    <name type="scientific">Segatella copri</name>
    <dbReference type="NCBI Taxonomy" id="165179"/>
    <lineage>
        <taxon>Bacteria</taxon>
        <taxon>Pseudomonadati</taxon>
        <taxon>Bacteroidota</taxon>
        <taxon>Bacteroidia</taxon>
        <taxon>Bacteroidales</taxon>
        <taxon>Prevotellaceae</taxon>
        <taxon>Segatella</taxon>
    </lineage>
</organism>
<dbReference type="Proteomes" id="UP001209074">
    <property type="component" value="Unassembled WGS sequence"/>
</dbReference>
<proteinExistence type="predicted"/>
<sequence>MCKTMVMKMSLATMLLMLISMNGFSQNIGVKSNLLYWATTTPNIGLETAVGKKHTAQVFVGFNPWKQSGGDQSSLRHWLVMPEYRYWFCQNFNGWFLGAHAMGGQFNAGGVKLPFGMFKDLRDHRYEGWYVGGGVTAGYQWPLSKHWNLETSVGFGYDYIQYDKFKCGACGEKEKSSHDNYVGPTKAAISLIYML</sequence>
<dbReference type="InterPro" id="IPR036709">
    <property type="entry name" value="Autotransporte_beta_dom_sf"/>
</dbReference>
<dbReference type="Pfam" id="PF12099">
    <property type="entry name" value="DUF3575"/>
    <property type="match status" value="1"/>
</dbReference>
<evidence type="ECO:0000313" key="2">
    <source>
        <dbReference type="EMBL" id="MCW4092839.1"/>
    </source>
</evidence>
<dbReference type="SUPFAM" id="SSF103515">
    <property type="entry name" value="Autotransporter"/>
    <property type="match status" value="1"/>
</dbReference>
<feature type="signal peptide" evidence="1">
    <location>
        <begin position="1"/>
        <end position="25"/>
    </location>
</feature>